<evidence type="ECO:0000313" key="2">
    <source>
        <dbReference type="EMBL" id="GAH28594.1"/>
    </source>
</evidence>
<dbReference type="Pfam" id="PF03781">
    <property type="entry name" value="FGE-sulfatase"/>
    <property type="match status" value="1"/>
</dbReference>
<dbReference type="InterPro" id="IPR042095">
    <property type="entry name" value="SUMF_sf"/>
</dbReference>
<proteinExistence type="predicted"/>
<name>X1FGT6_9ZZZZ</name>
<dbReference type="PANTHER" id="PTHR23150">
    <property type="entry name" value="SULFATASE MODIFYING FACTOR 1, 2"/>
    <property type="match status" value="1"/>
</dbReference>
<dbReference type="InterPro" id="IPR016187">
    <property type="entry name" value="CTDL_fold"/>
</dbReference>
<gene>
    <name evidence="2" type="ORF">S03H2_08127</name>
</gene>
<dbReference type="InterPro" id="IPR051043">
    <property type="entry name" value="Sulfatase_Mod_Factor_Kinase"/>
</dbReference>
<protein>
    <recommendedName>
        <fullName evidence="1">Sulfatase-modifying factor enzyme-like domain-containing protein</fullName>
    </recommendedName>
</protein>
<dbReference type="AlphaFoldDB" id="X1FGT6"/>
<dbReference type="GO" id="GO:0120147">
    <property type="term" value="F:formylglycine-generating oxidase activity"/>
    <property type="evidence" value="ECO:0007669"/>
    <property type="project" value="TreeGrafter"/>
</dbReference>
<accession>X1FGT6</accession>
<dbReference type="PANTHER" id="PTHR23150:SF19">
    <property type="entry name" value="FORMYLGLYCINE-GENERATING ENZYME"/>
    <property type="match status" value="1"/>
</dbReference>
<feature type="non-terminal residue" evidence="2">
    <location>
        <position position="1"/>
    </location>
</feature>
<organism evidence="2">
    <name type="scientific">marine sediment metagenome</name>
    <dbReference type="NCBI Taxonomy" id="412755"/>
    <lineage>
        <taxon>unclassified sequences</taxon>
        <taxon>metagenomes</taxon>
        <taxon>ecological metagenomes</taxon>
    </lineage>
</organism>
<feature type="domain" description="Sulfatase-modifying factor enzyme-like" evidence="1">
    <location>
        <begin position="24"/>
        <end position="168"/>
    </location>
</feature>
<dbReference type="EMBL" id="BARU01003894">
    <property type="protein sequence ID" value="GAH28594.1"/>
    <property type="molecule type" value="Genomic_DNA"/>
</dbReference>
<dbReference type="InterPro" id="IPR005532">
    <property type="entry name" value="SUMF_dom"/>
</dbReference>
<dbReference type="Gene3D" id="3.90.1580.10">
    <property type="entry name" value="paralog of FGE (formylglycine-generating enzyme)"/>
    <property type="match status" value="1"/>
</dbReference>
<sequence length="170" mass="18659">LCYNRSYYSIPANGDIANDCVKWAANGYRLPTEAEWEYASRYRDGSDWTPGDYASGATADYNDAGATGLVAWYFDNSDSSTHPVGEKNANALGINDMSGNVFEWCWDWYAASYGDGPFTDPYGPDPAGTHRLKRGGSWGGGAFNLQCAGRDNDFPYFEGSGFGFRPVRTE</sequence>
<reference evidence="2" key="1">
    <citation type="journal article" date="2014" name="Front. Microbiol.">
        <title>High frequency of phylogenetically diverse reductive dehalogenase-homologous genes in deep subseafloor sedimentary metagenomes.</title>
        <authorList>
            <person name="Kawai M."/>
            <person name="Futagami T."/>
            <person name="Toyoda A."/>
            <person name="Takaki Y."/>
            <person name="Nishi S."/>
            <person name="Hori S."/>
            <person name="Arai W."/>
            <person name="Tsubouchi T."/>
            <person name="Morono Y."/>
            <person name="Uchiyama I."/>
            <person name="Ito T."/>
            <person name="Fujiyama A."/>
            <person name="Inagaki F."/>
            <person name="Takami H."/>
        </authorList>
    </citation>
    <scope>NUCLEOTIDE SEQUENCE</scope>
    <source>
        <strain evidence="2">Expedition CK06-06</strain>
    </source>
</reference>
<dbReference type="SUPFAM" id="SSF56436">
    <property type="entry name" value="C-type lectin-like"/>
    <property type="match status" value="1"/>
</dbReference>
<comment type="caution">
    <text evidence="2">The sequence shown here is derived from an EMBL/GenBank/DDBJ whole genome shotgun (WGS) entry which is preliminary data.</text>
</comment>
<evidence type="ECO:0000259" key="1">
    <source>
        <dbReference type="Pfam" id="PF03781"/>
    </source>
</evidence>